<dbReference type="InterPro" id="IPR051011">
    <property type="entry name" value="Metal_resp_trans_reg"/>
</dbReference>
<dbReference type="PANTHER" id="PTHR43132:SF2">
    <property type="entry name" value="ARSENICAL RESISTANCE OPERON REPRESSOR ARSR-RELATED"/>
    <property type="match status" value="1"/>
</dbReference>
<reference evidence="5 6" key="1">
    <citation type="journal article" date="2015" name="Microbiome">
        <title>Genomic resolution of linkages in carbon, nitrogen, and sulfur cycling among widespread estuary sediment bacteria.</title>
        <authorList>
            <person name="Baker B.J."/>
            <person name="Lazar C.S."/>
            <person name="Teske A.P."/>
            <person name="Dick G.J."/>
        </authorList>
    </citation>
    <scope>NUCLEOTIDE SEQUENCE [LARGE SCALE GENOMIC DNA]</scope>
    <source>
        <strain evidence="5">SM23_60</strain>
    </source>
</reference>
<proteinExistence type="predicted"/>
<dbReference type="PANTHER" id="PTHR43132">
    <property type="entry name" value="ARSENICAL RESISTANCE OPERON REPRESSOR ARSR-RELATED"/>
    <property type="match status" value="1"/>
</dbReference>
<evidence type="ECO:0000313" key="5">
    <source>
        <dbReference type="EMBL" id="KPK68370.1"/>
    </source>
</evidence>
<dbReference type="GO" id="GO:0003700">
    <property type="term" value="F:DNA-binding transcription factor activity"/>
    <property type="evidence" value="ECO:0007669"/>
    <property type="project" value="InterPro"/>
</dbReference>
<gene>
    <name evidence="5" type="ORF">AMJ87_12030</name>
</gene>
<keyword evidence="1" id="KW-0805">Transcription regulation</keyword>
<dbReference type="SUPFAM" id="SSF46785">
    <property type="entry name" value="Winged helix' DNA-binding domain"/>
    <property type="match status" value="1"/>
</dbReference>
<dbReference type="Proteomes" id="UP000051096">
    <property type="component" value="Unassembled WGS sequence"/>
</dbReference>
<accession>A0A0S8G710</accession>
<dbReference type="InterPro" id="IPR001845">
    <property type="entry name" value="HTH_ArsR_DNA-bd_dom"/>
</dbReference>
<evidence type="ECO:0000256" key="1">
    <source>
        <dbReference type="ARBA" id="ARBA00023015"/>
    </source>
</evidence>
<keyword evidence="3" id="KW-0804">Transcription</keyword>
<dbReference type="InterPro" id="IPR036390">
    <property type="entry name" value="WH_DNA-bd_sf"/>
</dbReference>
<dbReference type="InterPro" id="IPR011991">
    <property type="entry name" value="ArsR-like_HTH"/>
</dbReference>
<evidence type="ECO:0000256" key="2">
    <source>
        <dbReference type="ARBA" id="ARBA00023125"/>
    </source>
</evidence>
<name>A0A0S8G710_UNCW3</name>
<feature type="domain" description="HTH arsR-type" evidence="4">
    <location>
        <begin position="4"/>
        <end position="98"/>
    </location>
</feature>
<dbReference type="Gene3D" id="1.10.10.10">
    <property type="entry name" value="Winged helix-like DNA-binding domain superfamily/Winged helix DNA-binding domain"/>
    <property type="match status" value="1"/>
</dbReference>
<dbReference type="PROSITE" id="PS50987">
    <property type="entry name" value="HTH_ARSR_2"/>
    <property type="match status" value="1"/>
</dbReference>
<protein>
    <recommendedName>
        <fullName evidence="4">HTH arsR-type domain-containing protein</fullName>
    </recommendedName>
</protein>
<evidence type="ECO:0000313" key="6">
    <source>
        <dbReference type="Proteomes" id="UP000051096"/>
    </source>
</evidence>
<evidence type="ECO:0000259" key="4">
    <source>
        <dbReference type="PROSITE" id="PS50987"/>
    </source>
</evidence>
<sequence>MRKKMHETEYRASRVCRVLGNPTAYAIVKALLKKGMSPGMLAAGIGMSLPLVSATLRTLRNVDVVRYETRGNEKTYYVKDKAVVEMCRALEYFVDRMRRKSF</sequence>
<dbReference type="SMART" id="SM00418">
    <property type="entry name" value="HTH_ARSR"/>
    <property type="match status" value="1"/>
</dbReference>
<comment type="caution">
    <text evidence="5">The sequence shown here is derived from an EMBL/GenBank/DDBJ whole genome shotgun (WGS) entry which is preliminary data.</text>
</comment>
<organism evidence="5 6">
    <name type="scientific">candidate division WOR_3 bacterium SM23_60</name>
    <dbReference type="NCBI Taxonomy" id="1703780"/>
    <lineage>
        <taxon>Bacteria</taxon>
        <taxon>Bacteria division WOR-3</taxon>
    </lineage>
</organism>
<dbReference type="InterPro" id="IPR036388">
    <property type="entry name" value="WH-like_DNA-bd_sf"/>
</dbReference>
<dbReference type="CDD" id="cd00090">
    <property type="entry name" value="HTH_ARSR"/>
    <property type="match status" value="1"/>
</dbReference>
<evidence type="ECO:0000256" key="3">
    <source>
        <dbReference type="ARBA" id="ARBA00023163"/>
    </source>
</evidence>
<dbReference type="AlphaFoldDB" id="A0A0S8G710"/>
<dbReference type="EMBL" id="LJUO01000172">
    <property type="protein sequence ID" value="KPK68370.1"/>
    <property type="molecule type" value="Genomic_DNA"/>
</dbReference>
<dbReference type="GO" id="GO:0003677">
    <property type="term" value="F:DNA binding"/>
    <property type="evidence" value="ECO:0007669"/>
    <property type="project" value="UniProtKB-KW"/>
</dbReference>
<keyword evidence="2" id="KW-0238">DNA-binding</keyword>